<feature type="compositionally biased region" description="Basic residues" evidence="1">
    <location>
        <begin position="38"/>
        <end position="49"/>
    </location>
</feature>
<evidence type="ECO:0000313" key="2">
    <source>
        <dbReference type="EMBL" id="EDZ37960.1"/>
    </source>
</evidence>
<feature type="compositionally biased region" description="Gly residues" evidence="1">
    <location>
        <begin position="1"/>
        <end position="18"/>
    </location>
</feature>
<sequence>MLAGGRGGHPPEAEGGGWGKEKRASNSPHPMHLWVVWKQKKKSGSKSRKSVGDGGFRKQKPKSGRNPVVIGGNREKSGG</sequence>
<protein>
    <submittedName>
        <fullName evidence="2">Uncharacterized protein</fullName>
    </submittedName>
</protein>
<proteinExistence type="predicted"/>
<gene>
    <name evidence="2" type="ORF">CGL2_10608009</name>
</gene>
<dbReference type="AlphaFoldDB" id="B6ASE9"/>
<reference evidence="2" key="1">
    <citation type="journal article" date="2004" name="Nature">
        <title>Community structure and metabolism through reconstruction of microbial genomes from the environment.</title>
        <authorList>
            <person name="Tyson G.W."/>
            <person name="Chapman J."/>
            <person name="Hugenholtz P."/>
            <person name="Allen E.E."/>
            <person name="Ram R.J."/>
            <person name="Richardson P.M."/>
            <person name="Solovyev V.V."/>
            <person name="Rubin E.M."/>
            <person name="Rokhsar D.S."/>
            <person name="Banfield J.F."/>
        </authorList>
    </citation>
    <scope>NUCLEOTIDE SEQUENCE [LARGE SCALE GENOMIC DNA]</scope>
</reference>
<accession>B6ASE9</accession>
<reference evidence="2" key="2">
    <citation type="journal article" date="2008" name="PLoS Biol.">
        <title>Population genomic analysis of strain variation in Leptospirillum group II bacteria involved in acid mine drainage formation.</title>
        <authorList>
            <person name="Simmons S.L."/>
            <person name="Dibartolo G."/>
            <person name="Denef V.J."/>
            <person name="Goltsman D.S."/>
            <person name="Thelen M.P."/>
            <person name="Banfield J.F."/>
        </authorList>
    </citation>
    <scope>NUCLEOTIDE SEQUENCE [LARGE SCALE GENOMIC DNA]</scope>
</reference>
<dbReference type="EMBL" id="DS995265">
    <property type="protein sequence ID" value="EDZ37960.1"/>
    <property type="molecule type" value="Genomic_DNA"/>
</dbReference>
<name>B6ASE9_9BACT</name>
<evidence type="ECO:0000256" key="1">
    <source>
        <dbReference type="SAM" id="MobiDB-lite"/>
    </source>
</evidence>
<organism evidence="2">
    <name type="scientific">Leptospirillum sp. Group II '5-way CG'</name>
    <dbReference type="NCBI Taxonomy" id="419541"/>
    <lineage>
        <taxon>Bacteria</taxon>
        <taxon>Pseudomonadati</taxon>
        <taxon>Nitrospirota</taxon>
        <taxon>Nitrospiria</taxon>
        <taxon>Nitrospirales</taxon>
        <taxon>Nitrospiraceae</taxon>
        <taxon>Leptospirillum</taxon>
    </lineage>
</organism>
<feature type="region of interest" description="Disordered" evidence="1">
    <location>
        <begin position="1"/>
        <end position="79"/>
    </location>
</feature>